<dbReference type="PROSITE" id="PS50005">
    <property type="entry name" value="TPR"/>
    <property type="match status" value="2"/>
</dbReference>
<dbReference type="InterPro" id="IPR047150">
    <property type="entry name" value="SGT"/>
</dbReference>
<organism evidence="6 7">
    <name type="scientific">Tetrapisispora phaffii (strain ATCC 24235 / CBS 4417 / NBRC 1672 / NRRL Y-8282 / UCD 70-5)</name>
    <name type="common">Yeast</name>
    <name type="synonym">Fabospora phaffii</name>
    <dbReference type="NCBI Taxonomy" id="1071381"/>
    <lineage>
        <taxon>Eukaryota</taxon>
        <taxon>Fungi</taxon>
        <taxon>Dikarya</taxon>
        <taxon>Ascomycota</taxon>
        <taxon>Saccharomycotina</taxon>
        <taxon>Saccharomycetes</taxon>
        <taxon>Saccharomycetales</taxon>
        <taxon>Saccharomycetaceae</taxon>
        <taxon>Tetrapisispora</taxon>
    </lineage>
</organism>
<dbReference type="SMART" id="SM00028">
    <property type="entry name" value="TPR"/>
    <property type="match status" value="3"/>
</dbReference>
<keyword evidence="7" id="KW-1185">Reference proteome</keyword>
<dbReference type="AlphaFoldDB" id="G8C0U3"/>
<feature type="repeat" description="TPR" evidence="4">
    <location>
        <begin position="134"/>
        <end position="167"/>
    </location>
</feature>
<dbReference type="InterPro" id="IPR019734">
    <property type="entry name" value="TPR_rpt"/>
</dbReference>
<feature type="repeat" description="TPR" evidence="4">
    <location>
        <begin position="206"/>
        <end position="239"/>
    </location>
</feature>
<sequence>MNTTDQEIASIIVDYFNKCITSGKLNQDNVDSLNVAIDCIADVFDVDKDLISNILKTAYRSNDLLTYLPNGKRSALNLDKKNTTINVSVQTKDKINAYNDLSRNKDDINVPVKVIEDIEETKETKVSNDDMKKAEKLKEKGNEEMKAKQYSKAIGSYSDAIKLYPTNFNYYNNRALAYIKANNFDHAIIDANKSIEIDSKIHPTNFKAYYRLGLAKYEIGDYEGSLAAFKRMIEIAQENNKGDEITKQMDADYEKAKEKVQELFFMQITKSTGKEGSGNSVNDGPKRKVTLNDILNMAGNNLNIIMSNPLFKEVVEQLLASNPQAKQQFDNVMNDPRVRQMKENVNSDSMSNIPILKDLFYSLLNTTVYEENLNGKK</sequence>
<dbReference type="Pfam" id="PF13414">
    <property type="entry name" value="TPR_11"/>
    <property type="match status" value="1"/>
</dbReference>
<dbReference type="PANTHER" id="PTHR45831:SF2">
    <property type="entry name" value="LD24721P"/>
    <property type="match status" value="1"/>
</dbReference>
<evidence type="ECO:0000256" key="3">
    <source>
        <dbReference type="ARBA" id="ARBA00022803"/>
    </source>
</evidence>
<evidence type="ECO:0000313" key="6">
    <source>
        <dbReference type="EMBL" id="CCE65604.1"/>
    </source>
</evidence>
<dbReference type="InterPro" id="IPR011990">
    <property type="entry name" value="TPR-like_helical_dom_sf"/>
</dbReference>
<proteinExistence type="inferred from homology"/>
<dbReference type="Gene3D" id="1.25.40.10">
    <property type="entry name" value="Tetratricopeptide repeat domain"/>
    <property type="match status" value="1"/>
</dbReference>
<dbReference type="SUPFAM" id="SSF48452">
    <property type="entry name" value="TPR-like"/>
    <property type="match status" value="1"/>
</dbReference>
<dbReference type="GO" id="GO:0060090">
    <property type="term" value="F:molecular adaptor activity"/>
    <property type="evidence" value="ECO:0007669"/>
    <property type="project" value="TreeGrafter"/>
</dbReference>
<evidence type="ECO:0000313" key="7">
    <source>
        <dbReference type="Proteomes" id="UP000005666"/>
    </source>
</evidence>
<accession>G8C0U3</accession>
<name>G8C0U3_TETPH</name>
<evidence type="ECO:0000256" key="4">
    <source>
        <dbReference type="PROSITE-ProRule" id="PRU00339"/>
    </source>
</evidence>
<dbReference type="Pfam" id="PF13181">
    <property type="entry name" value="TPR_8"/>
    <property type="match status" value="1"/>
</dbReference>
<dbReference type="EMBL" id="HE612868">
    <property type="protein sequence ID" value="CCE65604.1"/>
    <property type="molecule type" value="Genomic_DNA"/>
</dbReference>
<dbReference type="GO" id="GO:0072380">
    <property type="term" value="C:TRC complex"/>
    <property type="evidence" value="ECO:0007669"/>
    <property type="project" value="TreeGrafter"/>
</dbReference>
<dbReference type="STRING" id="1071381.G8C0U3"/>
<dbReference type="InterPro" id="IPR032374">
    <property type="entry name" value="SGTA_dimer"/>
</dbReference>
<dbReference type="eggNOG" id="KOG0553">
    <property type="taxonomic scope" value="Eukaryota"/>
</dbReference>
<dbReference type="Pfam" id="PF16546">
    <property type="entry name" value="SGTA_dimer"/>
    <property type="match status" value="1"/>
</dbReference>
<reference evidence="6 7" key="1">
    <citation type="journal article" date="2011" name="Proc. Natl. Acad. Sci. U.S.A.">
        <title>Evolutionary erosion of yeast sex chromosomes by mating-type switching accidents.</title>
        <authorList>
            <person name="Gordon J.L."/>
            <person name="Armisen D."/>
            <person name="Proux-Wera E."/>
            <person name="Oheigeartaigh S.S."/>
            <person name="Byrne K.P."/>
            <person name="Wolfe K.H."/>
        </authorList>
    </citation>
    <scope>NUCLEOTIDE SEQUENCE [LARGE SCALE GENOMIC DNA]</scope>
    <source>
        <strain evidence="7">ATCC 24235 / CBS 4417 / NBRC 1672 / NRRL Y-8282 / UCD 70-5</strain>
    </source>
</reference>
<dbReference type="GeneID" id="11531950"/>
<dbReference type="PANTHER" id="PTHR45831">
    <property type="entry name" value="LD24721P"/>
    <property type="match status" value="1"/>
</dbReference>
<protein>
    <recommendedName>
        <fullName evidence="5">SGTA homodimerisation domain-containing protein</fullName>
    </recommendedName>
</protein>
<gene>
    <name evidence="6" type="primary">TPHA0M00270</name>
    <name evidence="6" type="ordered locus">TPHA_0M00270</name>
</gene>
<dbReference type="Gene3D" id="1.20.5.420">
    <property type="entry name" value="Immunoglobulin FC, subunit C"/>
    <property type="match status" value="1"/>
</dbReference>
<comment type="similarity">
    <text evidence="1">Belongs to the SGT family.</text>
</comment>
<evidence type="ECO:0000259" key="5">
    <source>
        <dbReference type="Pfam" id="PF16546"/>
    </source>
</evidence>
<dbReference type="RefSeq" id="XP_003688038.1">
    <property type="nucleotide sequence ID" value="XM_003687990.1"/>
</dbReference>
<feature type="domain" description="SGTA homodimerisation" evidence="5">
    <location>
        <begin position="5"/>
        <end position="68"/>
    </location>
</feature>
<keyword evidence="2" id="KW-0677">Repeat</keyword>
<dbReference type="GO" id="GO:0006620">
    <property type="term" value="P:post-translational protein targeting to endoplasmic reticulum membrane"/>
    <property type="evidence" value="ECO:0007669"/>
    <property type="project" value="TreeGrafter"/>
</dbReference>
<keyword evidence="3 4" id="KW-0802">TPR repeat</keyword>
<evidence type="ECO:0000256" key="1">
    <source>
        <dbReference type="ARBA" id="ARBA00008175"/>
    </source>
</evidence>
<evidence type="ECO:0000256" key="2">
    <source>
        <dbReference type="ARBA" id="ARBA00022737"/>
    </source>
</evidence>
<dbReference type="OrthoDB" id="2335338at2759"/>
<dbReference type="HOGENOM" id="CLU_044224_1_0_1"/>
<dbReference type="Proteomes" id="UP000005666">
    <property type="component" value="Chromosome 13"/>
</dbReference>
<dbReference type="KEGG" id="tpf:TPHA_0M00270"/>
<dbReference type="GO" id="GO:0016020">
    <property type="term" value="C:membrane"/>
    <property type="evidence" value="ECO:0007669"/>
    <property type="project" value="TreeGrafter"/>
</dbReference>